<dbReference type="Pfam" id="PF00903">
    <property type="entry name" value="Glyoxalase"/>
    <property type="match status" value="1"/>
</dbReference>
<evidence type="ECO:0000259" key="2">
    <source>
        <dbReference type="PROSITE" id="PS51819"/>
    </source>
</evidence>
<evidence type="ECO:0000256" key="1">
    <source>
        <dbReference type="SAM" id="MobiDB-lite"/>
    </source>
</evidence>
<gene>
    <name evidence="3" type="ORF">MW046_15505</name>
</gene>
<protein>
    <submittedName>
        <fullName evidence="3">VOC family protein</fullName>
    </submittedName>
</protein>
<dbReference type="PANTHER" id="PTHR36110">
    <property type="entry name" value="RING-CLEAVING DIOXYGENASE MHQE-RELATED"/>
    <property type="match status" value="1"/>
</dbReference>
<sequence>MTDDQSTTNDEVPVTAEHPDSATQLAGVDHITLIGSNIEDTVEFYRDVLGMPLVLRQPNLDAPDVTHLFFDTGDGRILTFFVEEDRQSHQGPQRPGVGAVHHLAFRYEPERLAEISEALEAHDHRYSEVDRGIFRSIYTYDHNGLTIELAADKFEIPDDQRGEALALAQQKRVEAGAEYAKEEHLEAAIEDLGLPVERHDFPTS</sequence>
<dbReference type="EMBL" id="CP096021">
    <property type="protein sequence ID" value="UPM44800.1"/>
    <property type="molecule type" value="Genomic_DNA"/>
</dbReference>
<dbReference type="AlphaFoldDB" id="A0A8U0A6J8"/>
<keyword evidence="4" id="KW-1185">Reference proteome</keyword>
<dbReference type="SUPFAM" id="SSF54593">
    <property type="entry name" value="Glyoxalase/Bleomycin resistance protein/Dihydroxybiphenyl dioxygenase"/>
    <property type="match status" value="1"/>
</dbReference>
<evidence type="ECO:0000313" key="4">
    <source>
        <dbReference type="Proteomes" id="UP000831768"/>
    </source>
</evidence>
<dbReference type="InterPro" id="IPR037523">
    <property type="entry name" value="VOC_core"/>
</dbReference>
<dbReference type="PROSITE" id="PS51819">
    <property type="entry name" value="VOC"/>
    <property type="match status" value="1"/>
</dbReference>
<proteinExistence type="predicted"/>
<geneLocation type="plasmid" evidence="3 4">
    <name>unnamed2</name>
</geneLocation>
<evidence type="ECO:0000313" key="3">
    <source>
        <dbReference type="EMBL" id="UPM44800.1"/>
    </source>
</evidence>
<feature type="region of interest" description="Disordered" evidence="1">
    <location>
        <begin position="1"/>
        <end position="20"/>
    </location>
</feature>
<dbReference type="Gene3D" id="3.10.180.10">
    <property type="entry name" value="2,3-Dihydroxybiphenyl 1,2-Dioxygenase, domain 1"/>
    <property type="match status" value="1"/>
</dbReference>
<dbReference type="InterPro" id="IPR052537">
    <property type="entry name" value="Extradiol_RC_dioxygenase"/>
</dbReference>
<reference evidence="3" key="1">
    <citation type="submission" date="2022-04" db="EMBL/GenBank/DDBJ databases">
        <title>Halocatena sp. nov., isolated from a salt lake.</title>
        <authorList>
            <person name="Cui H.-L."/>
        </authorList>
    </citation>
    <scope>NUCLEOTIDE SEQUENCE</scope>
    <source>
        <strain evidence="3">AD-1</strain>
        <plasmid evidence="3">unnamed2</plasmid>
    </source>
</reference>
<feature type="compositionally biased region" description="Polar residues" evidence="1">
    <location>
        <begin position="1"/>
        <end position="10"/>
    </location>
</feature>
<organism evidence="3 4">
    <name type="scientific">Halocatena salina</name>
    <dbReference type="NCBI Taxonomy" id="2934340"/>
    <lineage>
        <taxon>Archaea</taxon>
        <taxon>Methanobacteriati</taxon>
        <taxon>Methanobacteriota</taxon>
        <taxon>Stenosarchaea group</taxon>
        <taxon>Halobacteria</taxon>
        <taxon>Halobacteriales</taxon>
        <taxon>Natronomonadaceae</taxon>
        <taxon>Halocatena</taxon>
    </lineage>
</organism>
<feature type="domain" description="VOC" evidence="2">
    <location>
        <begin position="27"/>
        <end position="152"/>
    </location>
</feature>
<dbReference type="InterPro" id="IPR029068">
    <property type="entry name" value="Glyas_Bleomycin-R_OHBP_Dase"/>
</dbReference>
<keyword evidence="3" id="KW-0614">Plasmid</keyword>
<dbReference type="PANTHER" id="PTHR36110:SF4">
    <property type="entry name" value="RING-CLEAVING DIOXYGENASE MHQA-RELATED"/>
    <property type="match status" value="1"/>
</dbReference>
<dbReference type="RefSeq" id="WP_247995454.1">
    <property type="nucleotide sequence ID" value="NZ_CP096021.1"/>
</dbReference>
<dbReference type="GeneID" id="71929482"/>
<accession>A0A8U0A6J8</accession>
<name>A0A8U0A6J8_9EURY</name>
<dbReference type="KEGG" id="haad:MW046_15505"/>
<dbReference type="InterPro" id="IPR004360">
    <property type="entry name" value="Glyas_Fos-R_dOase_dom"/>
</dbReference>
<dbReference type="Proteomes" id="UP000831768">
    <property type="component" value="Plasmid unnamed2"/>
</dbReference>